<protein>
    <submittedName>
        <fullName evidence="2">Uncharacterized protein</fullName>
    </submittedName>
</protein>
<sequence length="251" mass="26469">MTSEVGRFALGTAGLIAGSLVSGGLASVAIGGFIGFGLGLLFFPPDGKTIVGRRLDDLSVSFSTYGNPIVLLDGTTELGGNFVWSTGLVEHRIEEELDAKMAPSITNVSFLYTSSWRTNYCEGVAEAILKNWADNKIVADITSASAIGMFGFQLTQTGAHAVQPDIGTTAIIRNFFGGETQLPGPAEQADKGVANVSAYRGEVGQECENIPLENFGNRIPNWSALVAMSATNSKPFRRIAPPNDILTSGAF</sequence>
<feature type="transmembrane region" description="Helical" evidence="1">
    <location>
        <begin position="20"/>
        <end position="43"/>
    </location>
</feature>
<keyword evidence="1" id="KW-1133">Transmembrane helix</keyword>
<dbReference type="AlphaFoldDB" id="A0A0F8YPZ5"/>
<evidence type="ECO:0000313" key="2">
    <source>
        <dbReference type="EMBL" id="KKK83442.1"/>
    </source>
</evidence>
<feature type="non-terminal residue" evidence="2">
    <location>
        <position position="251"/>
    </location>
</feature>
<keyword evidence="1" id="KW-0472">Membrane</keyword>
<evidence type="ECO:0000256" key="1">
    <source>
        <dbReference type="SAM" id="Phobius"/>
    </source>
</evidence>
<name>A0A0F8YPZ5_9ZZZZ</name>
<proteinExistence type="predicted"/>
<gene>
    <name evidence="2" type="ORF">LCGC14_2793340</name>
</gene>
<dbReference type="EMBL" id="LAZR01052220">
    <property type="protein sequence ID" value="KKK83442.1"/>
    <property type="molecule type" value="Genomic_DNA"/>
</dbReference>
<accession>A0A0F8YPZ5</accession>
<keyword evidence="1" id="KW-0812">Transmembrane</keyword>
<comment type="caution">
    <text evidence="2">The sequence shown here is derived from an EMBL/GenBank/DDBJ whole genome shotgun (WGS) entry which is preliminary data.</text>
</comment>
<reference evidence="2" key="1">
    <citation type="journal article" date="2015" name="Nature">
        <title>Complex archaea that bridge the gap between prokaryotes and eukaryotes.</title>
        <authorList>
            <person name="Spang A."/>
            <person name="Saw J.H."/>
            <person name="Jorgensen S.L."/>
            <person name="Zaremba-Niedzwiedzka K."/>
            <person name="Martijn J."/>
            <person name="Lind A.E."/>
            <person name="van Eijk R."/>
            <person name="Schleper C."/>
            <person name="Guy L."/>
            <person name="Ettema T.J."/>
        </authorList>
    </citation>
    <scope>NUCLEOTIDE SEQUENCE</scope>
</reference>
<organism evidence="2">
    <name type="scientific">marine sediment metagenome</name>
    <dbReference type="NCBI Taxonomy" id="412755"/>
    <lineage>
        <taxon>unclassified sequences</taxon>
        <taxon>metagenomes</taxon>
        <taxon>ecological metagenomes</taxon>
    </lineage>
</organism>